<accession>A0A1I7F3E1</accession>
<dbReference type="SUPFAM" id="SSF51695">
    <property type="entry name" value="PLC-like phosphodiesterases"/>
    <property type="match status" value="1"/>
</dbReference>
<dbReference type="STRING" id="392015.SAMN05421543_10141"/>
<dbReference type="GO" id="GO:0008081">
    <property type="term" value="F:phosphoric diester hydrolase activity"/>
    <property type="evidence" value="ECO:0007669"/>
    <property type="project" value="InterPro"/>
</dbReference>
<dbReference type="Gene3D" id="3.20.20.190">
    <property type="entry name" value="Phosphatidylinositol (PI) phosphodiesterase"/>
    <property type="match status" value="1"/>
</dbReference>
<organism evidence="2 3">
    <name type="scientific">Alicyclobacillus macrosporangiidus</name>
    <dbReference type="NCBI Taxonomy" id="392015"/>
    <lineage>
        <taxon>Bacteria</taxon>
        <taxon>Bacillati</taxon>
        <taxon>Bacillota</taxon>
        <taxon>Bacilli</taxon>
        <taxon>Bacillales</taxon>
        <taxon>Alicyclobacillaceae</taxon>
        <taxon>Alicyclobacillus</taxon>
    </lineage>
</organism>
<evidence type="ECO:0000313" key="2">
    <source>
        <dbReference type="EMBL" id="SFU30682.1"/>
    </source>
</evidence>
<dbReference type="EMBL" id="FPBV01000001">
    <property type="protein sequence ID" value="SFU30682.1"/>
    <property type="molecule type" value="Genomic_DNA"/>
</dbReference>
<dbReference type="InterPro" id="IPR017946">
    <property type="entry name" value="PLC-like_Pdiesterase_TIM-brl"/>
</dbReference>
<feature type="domain" description="GP-PDE" evidence="1">
    <location>
        <begin position="1"/>
        <end position="197"/>
    </location>
</feature>
<dbReference type="OrthoDB" id="384721at2"/>
<protein>
    <submittedName>
        <fullName evidence="2">Glycerophosphoryl diester phosphodiesterase</fullName>
    </submittedName>
</protein>
<sequence length="202" mass="21613">MGVDLVECDVHVSRDGELVVIHDDNLLRTAGIDKPVSELTSAELRQVDVGDGQGVPLLADVMDAISIPVAVELKTPQTVKALARLLAARPALVERIVPLSFFHDILLHLAKAFPGLQCGALLAGYPVDPVAVARSAGCTMLSLHFEGVTKAYVDRCHQGGVLVSVWTPNREEDIRRMVEAGVDAIGSDRPDLVLKLVGRSRG</sequence>
<evidence type="ECO:0000259" key="1">
    <source>
        <dbReference type="PROSITE" id="PS51704"/>
    </source>
</evidence>
<evidence type="ECO:0000313" key="3">
    <source>
        <dbReference type="Proteomes" id="UP000183508"/>
    </source>
</evidence>
<dbReference type="PANTHER" id="PTHR46211:SF14">
    <property type="entry name" value="GLYCEROPHOSPHODIESTER PHOSPHODIESTERASE"/>
    <property type="match status" value="1"/>
</dbReference>
<proteinExistence type="predicted"/>
<dbReference type="PROSITE" id="PS51704">
    <property type="entry name" value="GP_PDE"/>
    <property type="match status" value="1"/>
</dbReference>
<reference evidence="3" key="1">
    <citation type="submission" date="2016-10" db="EMBL/GenBank/DDBJ databases">
        <authorList>
            <person name="Varghese N."/>
        </authorList>
    </citation>
    <scope>NUCLEOTIDE SEQUENCE [LARGE SCALE GENOMIC DNA]</scope>
    <source>
        <strain evidence="3">DSM 17980</strain>
    </source>
</reference>
<dbReference type="GO" id="GO:0006629">
    <property type="term" value="P:lipid metabolic process"/>
    <property type="evidence" value="ECO:0007669"/>
    <property type="project" value="InterPro"/>
</dbReference>
<dbReference type="Pfam" id="PF03009">
    <property type="entry name" value="GDPD"/>
    <property type="match status" value="1"/>
</dbReference>
<dbReference type="Proteomes" id="UP000183508">
    <property type="component" value="Unassembled WGS sequence"/>
</dbReference>
<gene>
    <name evidence="2" type="ORF">SAMN05421543_10141</name>
</gene>
<dbReference type="PANTHER" id="PTHR46211">
    <property type="entry name" value="GLYCEROPHOSPHORYL DIESTER PHOSPHODIESTERASE"/>
    <property type="match status" value="1"/>
</dbReference>
<dbReference type="eggNOG" id="COG0584">
    <property type="taxonomic scope" value="Bacteria"/>
</dbReference>
<name>A0A1I7F3E1_9BACL</name>
<keyword evidence="3" id="KW-1185">Reference proteome</keyword>
<dbReference type="AlphaFoldDB" id="A0A1I7F3E1"/>
<dbReference type="InterPro" id="IPR030395">
    <property type="entry name" value="GP_PDE_dom"/>
</dbReference>